<feature type="region of interest" description="Disordered" evidence="1">
    <location>
        <begin position="32"/>
        <end position="59"/>
    </location>
</feature>
<dbReference type="EMBL" id="DUZY01000001">
    <property type="protein sequence ID" value="DAD19661.1"/>
    <property type="molecule type" value="Genomic_DNA"/>
</dbReference>
<feature type="compositionally biased region" description="Basic and acidic residues" evidence="1">
    <location>
        <begin position="32"/>
        <end position="46"/>
    </location>
</feature>
<comment type="caution">
    <text evidence="2">The sequence shown here is derived from an EMBL/GenBank/DDBJ whole genome shotgun (WGS) entry which is preliminary data.</text>
</comment>
<feature type="compositionally biased region" description="Pro residues" evidence="1">
    <location>
        <begin position="50"/>
        <end position="59"/>
    </location>
</feature>
<evidence type="ECO:0000313" key="2">
    <source>
        <dbReference type="EMBL" id="DAD19661.1"/>
    </source>
</evidence>
<protein>
    <submittedName>
        <fullName evidence="2">Uncharacterized protein</fullName>
    </submittedName>
</protein>
<reference evidence="2 3" key="1">
    <citation type="journal article" date="2020" name="Mol. Biol. Evol.">
        <title>Distinct Expression and Methylation Patterns for Genes with Different Fates following a Single Whole-Genome Duplication in Flowering Plants.</title>
        <authorList>
            <person name="Shi T."/>
            <person name="Rahmani R.S."/>
            <person name="Gugger P.F."/>
            <person name="Wang M."/>
            <person name="Li H."/>
            <person name="Zhang Y."/>
            <person name="Li Z."/>
            <person name="Wang Q."/>
            <person name="Van de Peer Y."/>
            <person name="Marchal K."/>
            <person name="Chen J."/>
        </authorList>
    </citation>
    <scope>NUCLEOTIDE SEQUENCE [LARGE SCALE GENOMIC DNA]</scope>
    <source>
        <tissue evidence="2">Leaf</tissue>
    </source>
</reference>
<accession>A0A822XKJ3</accession>
<organism evidence="2 3">
    <name type="scientific">Nelumbo nucifera</name>
    <name type="common">Sacred lotus</name>
    <dbReference type="NCBI Taxonomy" id="4432"/>
    <lineage>
        <taxon>Eukaryota</taxon>
        <taxon>Viridiplantae</taxon>
        <taxon>Streptophyta</taxon>
        <taxon>Embryophyta</taxon>
        <taxon>Tracheophyta</taxon>
        <taxon>Spermatophyta</taxon>
        <taxon>Magnoliopsida</taxon>
        <taxon>Proteales</taxon>
        <taxon>Nelumbonaceae</taxon>
        <taxon>Nelumbo</taxon>
    </lineage>
</organism>
<proteinExistence type="predicted"/>
<evidence type="ECO:0000313" key="3">
    <source>
        <dbReference type="Proteomes" id="UP000607653"/>
    </source>
</evidence>
<name>A0A822XKJ3_NELNU</name>
<evidence type="ECO:0000256" key="1">
    <source>
        <dbReference type="SAM" id="MobiDB-lite"/>
    </source>
</evidence>
<sequence length="59" mass="6904">MQHLTSHAKWSPIYSSCLTLFLVSRMKNAYVERERERERERVEGVCKQKGPPPKVNKSS</sequence>
<dbReference type="AlphaFoldDB" id="A0A822XKJ3"/>
<keyword evidence="3" id="KW-1185">Reference proteome</keyword>
<dbReference type="Proteomes" id="UP000607653">
    <property type="component" value="Unassembled WGS sequence"/>
</dbReference>
<gene>
    <name evidence="2" type="ORF">HUJ06_021124</name>
</gene>